<evidence type="ECO:0000313" key="3">
    <source>
        <dbReference type="Proteomes" id="UP000319756"/>
    </source>
</evidence>
<keyword evidence="3" id="KW-1185">Reference proteome</keyword>
<organism evidence="2 3">
    <name type="scientific">Salicibibacter halophilus</name>
    <dbReference type="NCBI Taxonomy" id="2502791"/>
    <lineage>
        <taxon>Bacteria</taxon>
        <taxon>Bacillati</taxon>
        <taxon>Bacillota</taxon>
        <taxon>Bacilli</taxon>
        <taxon>Bacillales</taxon>
        <taxon>Bacillaceae</taxon>
        <taxon>Salicibibacter</taxon>
    </lineage>
</organism>
<reference evidence="3" key="1">
    <citation type="submission" date="2019-01" db="EMBL/GenBank/DDBJ databases">
        <title>Genomic analysis of Salicibibacter sp. NKC3-5.</title>
        <authorList>
            <person name="Oh Y.J."/>
        </authorList>
    </citation>
    <scope>NUCLEOTIDE SEQUENCE [LARGE SCALE GENOMIC DNA]</scope>
    <source>
        <strain evidence="3">NKC3-5</strain>
    </source>
</reference>
<gene>
    <name evidence="2" type="ORF">EPH95_02845</name>
</gene>
<dbReference type="PANTHER" id="PTHR39196">
    <property type="entry name" value="PRIMOSOME, DNAD SUBUNIT"/>
    <property type="match status" value="1"/>
</dbReference>
<proteinExistence type="predicted"/>
<dbReference type="AlphaFoldDB" id="A0A514LEI4"/>
<dbReference type="OrthoDB" id="1047417at2"/>
<feature type="domain" description="Lin1244/Lin1753-like N-terminal" evidence="1">
    <location>
        <begin position="11"/>
        <end position="101"/>
    </location>
</feature>
<dbReference type="Proteomes" id="UP000319756">
    <property type="component" value="Chromosome"/>
</dbReference>
<name>A0A514LEI4_9BACI</name>
<accession>A0A514LEI4</accession>
<dbReference type="Pfam" id="PF14297">
    <property type="entry name" value="Lin1244_N"/>
    <property type="match status" value="1"/>
</dbReference>
<evidence type="ECO:0000259" key="1">
    <source>
        <dbReference type="Pfam" id="PF14297"/>
    </source>
</evidence>
<dbReference type="RefSeq" id="WP_142087167.1">
    <property type="nucleotide sequence ID" value="NZ_CP035485.1"/>
</dbReference>
<protein>
    <submittedName>
        <fullName evidence="2">DUF4373 domain-containing protein</fullName>
    </submittedName>
</protein>
<dbReference type="PANTHER" id="PTHR39196:SF1">
    <property type="entry name" value="PRIMOSOME, DNAD SUBUNIT"/>
    <property type="match status" value="1"/>
</dbReference>
<dbReference type="InterPro" id="IPR025400">
    <property type="entry name" value="Lin1244/Lin1753-like_N"/>
</dbReference>
<sequence>MARPTKQGLDYFALDVKLDDESELIEATHGPKGFAVLIKMFMRIYSQGYYVDWNEKEQLLFSKKVNVPVEETRAIVDDCIKWEIFDKSIYDKYNVLTSRRIQDHFVHSVYKRTQVTMQSEYTLITVPDRINLVSDIRNSDAVEKQTSESTHSIGEYSKENNVQIDTDYFNEFWSNYPKKRNKQEAKKKFLARINHKKSDERATADEMIRGAKYYNDHIKREGTEDRFIQHPKTFLNQRTFDDYQEPMKGNVLQFEKPAKVGEDPNLNYITKEEIEAELELDRKNEERRQREQEQAGG</sequence>
<evidence type="ECO:0000313" key="2">
    <source>
        <dbReference type="EMBL" id="QDI90239.1"/>
    </source>
</evidence>
<dbReference type="EMBL" id="CP035485">
    <property type="protein sequence ID" value="QDI90239.1"/>
    <property type="molecule type" value="Genomic_DNA"/>
</dbReference>
<dbReference type="KEGG" id="sale:EPH95_02845"/>